<gene>
    <name evidence="2" type="ORF">ABWK59_03675</name>
</gene>
<accession>A0AAU8K547</accession>
<evidence type="ECO:0000256" key="1">
    <source>
        <dbReference type="ARBA" id="ARBA00006018"/>
    </source>
</evidence>
<proteinExistence type="inferred from homology"/>
<dbReference type="PANTHER" id="PTHR35177">
    <property type="entry name" value="HYDROGENASE MATURATION FACTOR HYBG"/>
    <property type="match status" value="1"/>
</dbReference>
<comment type="similarity">
    <text evidence="1">Belongs to the HupF/HypC family.</text>
</comment>
<dbReference type="GO" id="GO:0005506">
    <property type="term" value="F:iron ion binding"/>
    <property type="evidence" value="ECO:0007669"/>
    <property type="project" value="TreeGrafter"/>
</dbReference>
<sequence length="114" mass="12118">MCLAVPGRVMEIEERNGTRMAVVDFGGVVKDVCLEYLPDLRVGEYAIVHVGFALQRLDEESARRTLALFEELGLLQEEFGDPWEAAAGSGGEGGSGFGAGSRDGEAIVAEEGGR</sequence>
<evidence type="ECO:0000313" key="2">
    <source>
        <dbReference type="EMBL" id="XCM83875.1"/>
    </source>
</evidence>
<protein>
    <submittedName>
        <fullName evidence="2">HypC/HybG/HupF family hydrogenase formation chaperone</fullName>
    </submittedName>
</protein>
<dbReference type="FunFam" id="2.30.30.140:FF:000022">
    <property type="entry name" value="Hydrogenase assembly chaperone HybG"/>
    <property type="match status" value="1"/>
</dbReference>
<dbReference type="RefSeq" id="WP_354644815.1">
    <property type="nucleotide sequence ID" value="NZ_CP159872.1"/>
</dbReference>
<dbReference type="InterPro" id="IPR019812">
    <property type="entry name" value="Hydgase_assmbl_chp_CS"/>
</dbReference>
<dbReference type="AlphaFoldDB" id="A0AAU8K547"/>
<dbReference type="KEGG" id="kcm:ABWK59_03675"/>
<dbReference type="PROSITE" id="PS01097">
    <property type="entry name" value="HUPF_HYPC"/>
    <property type="match status" value="1"/>
</dbReference>
<dbReference type="GO" id="GO:1902670">
    <property type="term" value="F:carbon dioxide binding"/>
    <property type="evidence" value="ECO:0007669"/>
    <property type="project" value="TreeGrafter"/>
</dbReference>
<dbReference type="PANTHER" id="PTHR35177:SF2">
    <property type="entry name" value="HYDROGENASE MATURATION FACTOR HYBG"/>
    <property type="match status" value="1"/>
</dbReference>
<dbReference type="EMBL" id="CP159872">
    <property type="protein sequence ID" value="XCM83875.1"/>
    <property type="molecule type" value="Genomic_DNA"/>
</dbReference>
<organism evidence="2">
    <name type="scientific">Kitasatospora camelliae</name>
    <dbReference type="NCBI Taxonomy" id="3156397"/>
    <lineage>
        <taxon>Bacteria</taxon>
        <taxon>Bacillati</taxon>
        <taxon>Actinomycetota</taxon>
        <taxon>Actinomycetes</taxon>
        <taxon>Kitasatosporales</taxon>
        <taxon>Streptomycetaceae</taxon>
        <taxon>Kitasatospora</taxon>
    </lineage>
</organism>
<reference evidence="2" key="1">
    <citation type="submission" date="2024-06" db="EMBL/GenBank/DDBJ databases">
        <title>The genome sequences of Kitasatospora sp. strain HUAS MG31.</title>
        <authorList>
            <person name="Mo P."/>
        </authorList>
    </citation>
    <scope>NUCLEOTIDE SEQUENCE</scope>
    <source>
        <strain evidence="2">HUAS MG31</strain>
    </source>
</reference>
<dbReference type="GO" id="GO:0051604">
    <property type="term" value="P:protein maturation"/>
    <property type="evidence" value="ECO:0007669"/>
    <property type="project" value="TreeGrafter"/>
</dbReference>
<dbReference type="PRINTS" id="PR00445">
    <property type="entry name" value="HUPFHYPC"/>
</dbReference>
<name>A0AAU8K547_9ACTN</name>
<dbReference type="Pfam" id="PF01455">
    <property type="entry name" value="HupF_HypC"/>
    <property type="match status" value="1"/>
</dbReference>
<dbReference type="NCBIfam" id="TIGR00074">
    <property type="entry name" value="hypC_hupF"/>
    <property type="match status" value="1"/>
</dbReference>
<dbReference type="SUPFAM" id="SSF159127">
    <property type="entry name" value="HupF/HypC-like"/>
    <property type="match status" value="1"/>
</dbReference>
<dbReference type="Gene3D" id="2.30.30.140">
    <property type="match status" value="1"/>
</dbReference>
<dbReference type="InterPro" id="IPR001109">
    <property type="entry name" value="Hydrogenase_HupF/HypC"/>
</dbReference>